<dbReference type="AlphaFoldDB" id="A0AAD8MDX6"/>
<evidence type="ECO:0000313" key="3">
    <source>
        <dbReference type="Proteomes" id="UP001237642"/>
    </source>
</evidence>
<evidence type="ECO:0000313" key="2">
    <source>
        <dbReference type="EMBL" id="KAK1372075.1"/>
    </source>
</evidence>
<keyword evidence="1" id="KW-0732">Signal</keyword>
<accession>A0AAD8MDX6</accession>
<name>A0AAD8MDX6_9APIA</name>
<reference evidence="2" key="1">
    <citation type="submission" date="2023-02" db="EMBL/GenBank/DDBJ databases">
        <title>Genome of toxic invasive species Heracleum sosnowskyi carries increased number of genes despite the absence of recent whole-genome duplications.</title>
        <authorList>
            <person name="Schelkunov M."/>
            <person name="Shtratnikova V."/>
            <person name="Makarenko M."/>
            <person name="Klepikova A."/>
            <person name="Omelchenko D."/>
            <person name="Novikova G."/>
            <person name="Obukhova E."/>
            <person name="Bogdanov V."/>
            <person name="Penin A."/>
            <person name="Logacheva M."/>
        </authorList>
    </citation>
    <scope>NUCLEOTIDE SEQUENCE</scope>
    <source>
        <strain evidence="2">Hsosn_3</strain>
        <tissue evidence="2">Leaf</tissue>
    </source>
</reference>
<keyword evidence="3" id="KW-1185">Reference proteome</keyword>
<protein>
    <submittedName>
        <fullName evidence="2">Uncharacterized protein</fullName>
    </submittedName>
</protein>
<reference evidence="2" key="2">
    <citation type="submission" date="2023-05" db="EMBL/GenBank/DDBJ databases">
        <authorList>
            <person name="Schelkunov M.I."/>
        </authorList>
    </citation>
    <scope>NUCLEOTIDE SEQUENCE</scope>
    <source>
        <strain evidence="2">Hsosn_3</strain>
        <tissue evidence="2">Leaf</tissue>
    </source>
</reference>
<feature type="signal peptide" evidence="1">
    <location>
        <begin position="1"/>
        <end position="23"/>
    </location>
</feature>
<gene>
    <name evidence="2" type="ORF">POM88_038167</name>
</gene>
<evidence type="ECO:0000256" key="1">
    <source>
        <dbReference type="SAM" id="SignalP"/>
    </source>
</evidence>
<proteinExistence type="predicted"/>
<dbReference type="EMBL" id="JAUIZM010000008">
    <property type="protein sequence ID" value="KAK1372075.1"/>
    <property type="molecule type" value="Genomic_DNA"/>
</dbReference>
<organism evidence="2 3">
    <name type="scientific">Heracleum sosnowskyi</name>
    <dbReference type="NCBI Taxonomy" id="360622"/>
    <lineage>
        <taxon>Eukaryota</taxon>
        <taxon>Viridiplantae</taxon>
        <taxon>Streptophyta</taxon>
        <taxon>Embryophyta</taxon>
        <taxon>Tracheophyta</taxon>
        <taxon>Spermatophyta</taxon>
        <taxon>Magnoliopsida</taxon>
        <taxon>eudicotyledons</taxon>
        <taxon>Gunneridae</taxon>
        <taxon>Pentapetalae</taxon>
        <taxon>asterids</taxon>
        <taxon>campanulids</taxon>
        <taxon>Apiales</taxon>
        <taxon>Apiaceae</taxon>
        <taxon>Apioideae</taxon>
        <taxon>apioid superclade</taxon>
        <taxon>Tordylieae</taxon>
        <taxon>Tordyliinae</taxon>
        <taxon>Heracleum</taxon>
    </lineage>
</organism>
<comment type="caution">
    <text evidence="2">The sequence shown here is derived from an EMBL/GenBank/DDBJ whole genome shotgun (WGS) entry which is preliminary data.</text>
</comment>
<dbReference type="Proteomes" id="UP001237642">
    <property type="component" value="Unassembled WGS sequence"/>
</dbReference>
<feature type="chain" id="PRO_5041904662" evidence="1">
    <location>
        <begin position="24"/>
        <end position="111"/>
    </location>
</feature>
<sequence length="111" mass="12112">MKRIWCTSILLMVMASMAMMVFADDPDVGFDIPCFLECAAGCSAHQNIKCITSCFERCIIAPQPPAASPVLNLNPCKLASSNVECANLTNDMDKGKCMDKCYKFSCEDNGL</sequence>